<name>A0A401ZGS7_9CHLR</name>
<dbReference type="AlphaFoldDB" id="A0A401ZGS7"/>
<reference evidence="2" key="1">
    <citation type="submission" date="2018-12" db="EMBL/GenBank/DDBJ databases">
        <title>Tengunoibacter tsumagoiensis gen. nov., sp. nov., Dictyobacter kobayashii sp. nov., D. alpinus sp. nov., and D. joshuensis sp. nov. and description of Dictyobacteraceae fam. nov. within the order Ktedonobacterales isolated from Tengu-no-mugimeshi.</title>
        <authorList>
            <person name="Wang C.M."/>
            <person name="Zheng Y."/>
            <person name="Sakai Y."/>
            <person name="Toyoda A."/>
            <person name="Minakuchi Y."/>
            <person name="Abe K."/>
            <person name="Yokota A."/>
            <person name="Yabe S."/>
        </authorList>
    </citation>
    <scope>NUCLEOTIDE SEQUENCE [LARGE SCALE GENOMIC DNA]</scope>
    <source>
        <strain evidence="2">S-27</strain>
    </source>
</reference>
<accession>A0A401ZGS7</accession>
<dbReference type="Proteomes" id="UP000287224">
    <property type="component" value="Unassembled WGS sequence"/>
</dbReference>
<keyword evidence="2" id="KW-1185">Reference proteome</keyword>
<gene>
    <name evidence="1" type="ORF">KDAU_33810</name>
</gene>
<dbReference type="RefSeq" id="WP_126597036.1">
    <property type="nucleotide sequence ID" value="NZ_BIFQ01000001.1"/>
</dbReference>
<evidence type="ECO:0000313" key="2">
    <source>
        <dbReference type="Proteomes" id="UP000287224"/>
    </source>
</evidence>
<proteinExistence type="predicted"/>
<evidence type="ECO:0000313" key="1">
    <source>
        <dbReference type="EMBL" id="GCE06052.1"/>
    </source>
</evidence>
<dbReference type="EMBL" id="BIFQ01000001">
    <property type="protein sequence ID" value="GCE06052.1"/>
    <property type="molecule type" value="Genomic_DNA"/>
</dbReference>
<organism evidence="1 2">
    <name type="scientific">Dictyobacter aurantiacus</name>
    <dbReference type="NCBI Taxonomy" id="1936993"/>
    <lineage>
        <taxon>Bacteria</taxon>
        <taxon>Bacillati</taxon>
        <taxon>Chloroflexota</taxon>
        <taxon>Ktedonobacteria</taxon>
        <taxon>Ktedonobacterales</taxon>
        <taxon>Dictyobacteraceae</taxon>
        <taxon>Dictyobacter</taxon>
    </lineage>
</organism>
<dbReference type="OrthoDB" id="62003at2"/>
<protein>
    <submittedName>
        <fullName evidence="1">Uncharacterized protein</fullName>
    </submittedName>
</protein>
<sequence>MESRSLMSEQVRSSGARARDWLVAAQDLVASAPTVNPRYAFQILVGLWICEQGLLEDQSYPCTSSYTHKVCQYIPKDTDEALDFLYADPALVMFSLGILRFFDVSCDHIEQFTAKISELLREHKDQDEEEASELFLVRFLLRRLRLHPPLTSYRLHIPDAAELIHADEVSMEGLVKNIAAATQFGQVTRGLDAGSLRTLSSLLPILMLDSFRDYNLEAGMQILRSMRYLHLYSHKSRGAGLSFLLAQQQVDGRFGFLSHELTQLKPEEQQASPDLYVYLPLTVSFLWTVAETAHPQFVLAQSF</sequence>
<comment type="caution">
    <text evidence="1">The sequence shown here is derived from an EMBL/GenBank/DDBJ whole genome shotgun (WGS) entry which is preliminary data.</text>
</comment>